<proteinExistence type="inferred from homology"/>
<keyword evidence="4 10" id="KW-0812">Transmembrane</keyword>
<dbReference type="PANTHER" id="PTHR21137">
    <property type="entry name" value="ODORANT RECEPTOR"/>
    <property type="match status" value="1"/>
</dbReference>
<name>A0A0L0BPD7_LUCCU</name>
<keyword evidence="5 10" id="KW-0552">Olfaction</keyword>
<evidence type="ECO:0000313" key="12">
    <source>
        <dbReference type="Proteomes" id="UP000037069"/>
    </source>
</evidence>
<accession>A0A0L0BPD7</accession>
<feature type="transmembrane region" description="Helical" evidence="10">
    <location>
        <begin position="282"/>
        <end position="303"/>
    </location>
</feature>
<evidence type="ECO:0000256" key="3">
    <source>
        <dbReference type="ARBA" id="ARBA00022606"/>
    </source>
</evidence>
<evidence type="ECO:0000256" key="4">
    <source>
        <dbReference type="ARBA" id="ARBA00022692"/>
    </source>
</evidence>
<keyword evidence="7 10" id="KW-0472">Membrane</keyword>
<gene>
    <name evidence="11" type="ORF">FF38_03243</name>
</gene>
<evidence type="ECO:0000313" key="11">
    <source>
        <dbReference type="EMBL" id="KNC21848.1"/>
    </source>
</evidence>
<keyword evidence="8 10" id="KW-0675">Receptor</keyword>
<feature type="transmembrane region" description="Helical" evidence="10">
    <location>
        <begin position="381"/>
        <end position="401"/>
    </location>
</feature>
<comment type="similarity">
    <text evidence="10">Belongs to the insect chemoreceptor superfamily. Heteromeric odorant receptor channel (TC 1.A.69) family.</text>
</comment>
<keyword evidence="9 10" id="KW-0807">Transducer</keyword>
<evidence type="ECO:0000256" key="5">
    <source>
        <dbReference type="ARBA" id="ARBA00022725"/>
    </source>
</evidence>
<evidence type="ECO:0000256" key="8">
    <source>
        <dbReference type="ARBA" id="ARBA00023170"/>
    </source>
</evidence>
<sequence>MKKVAIKKFTKHQEITEEEEEEYGLEEASLKSILVHLKDLRKVLRHKQEPGKISLVYMRNYMRLMFIFPRTWKGESLLYRVINKFLMIMLIIFTVSITFDLYEASQDVLQFGEDLVVLIGIYLIFFKLILTAYYAQDIEYIICEFAKMHKYFSQLKRSPKISHKIPAICLPPILTPNTTPYRAKYPFEWQSSDEHPIRFALVYIFQSLMTLFVLLSILVIDNIGCHIFTQTTLNLKIFCILIRDMITQPADIALEELHKVIQFHQYIISLISKINVVYYYNYTAQMAASTFMICLTAFEAMLAQDQPMLAIKFQIYMFSAFSQLFYWCATGNMVYYDSLDVADAAYEIDGWYNQSKEFKYYLRFLIQRAQTPLVFQPKPLFGFNFETFSSILSTSYSYFALLRTMND</sequence>
<feature type="transmembrane region" description="Helical" evidence="10">
    <location>
        <begin position="315"/>
        <end position="336"/>
    </location>
</feature>
<organism evidence="11 12">
    <name type="scientific">Lucilia cuprina</name>
    <name type="common">Green bottle fly</name>
    <name type="synonym">Australian sheep blowfly</name>
    <dbReference type="NCBI Taxonomy" id="7375"/>
    <lineage>
        <taxon>Eukaryota</taxon>
        <taxon>Metazoa</taxon>
        <taxon>Ecdysozoa</taxon>
        <taxon>Arthropoda</taxon>
        <taxon>Hexapoda</taxon>
        <taxon>Insecta</taxon>
        <taxon>Pterygota</taxon>
        <taxon>Neoptera</taxon>
        <taxon>Endopterygota</taxon>
        <taxon>Diptera</taxon>
        <taxon>Brachycera</taxon>
        <taxon>Muscomorpha</taxon>
        <taxon>Oestroidea</taxon>
        <taxon>Calliphoridae</taxon>
        <taxon>Luciliinae</taxon>
        <taxon>Lucilia</taxon>
    </lineage>
</organism>
<comment type="caution">
    <text evidence="11">The sequence shown here is derived from an EMBL/GenBank/DDBJ whole genome shotgun (WGS) entry which is preliminary data.</text>
</comment>
<dbReference type="GO" id="GO:0005886">
    <property type="term" value="C:plasma membrane"/>
    <property type="evidence" value="ECO:0007669"/>
    <property type="project" value="UniProtKB-SubCell"/>
</dbReference>
<dbReference type="AlphaFoldDB" id="A0A0L0BPD7"/>
<dbReference type="GO" id="GO:0005549">
    <property type="term" value="F:odorant binding"/>
    <property type="evidence" value="ECO:0007669"/>
    <property type="project" value="InterPro"/>
</dbReference>
<dbReference type="OMA" id="FTLGTYM"/>
<evidence type="ECO:0000256" key="9">
    <source>
        <dbReference type="ARBA" id="ARBA00023224"/>
    </source>
</evidence>
<feature type="transmembrane region" description="Helical" evidence="10">
    <location>
        <begin position="200"/>
        <end position="220"/>
    </location>
</feature>
<protein>
    <recommendedName>
        <fullName evidence="10">Odorant receptor</fullName>
    </recommendedName>
</protein>
<keyword evidence="3 10" id="KW-0716">Sensory transduction</keyword>
<reference evidence="11 12" key="1">
    <citation type="journal article" date="2015" name="Nat. Commun.">
        <title>Lucilia cuprina genome unlocks parasitic fly biology to underpin future interventions.</title>
        <authorList>
            <person name="Anstead C.A."/>
            <person name="Korhonen P.K."/>
            <person name="Young N.D."/>
            <person name="Hall R.S."/>
            <person name="Jex A.R."/>
            <person name="Murali S.C."/>
            <person name="Hughes D.S."/>
            <person name="Lee S.F."/>
            <person name="Perry T."/>
            <person name="Stroehlein A.J."/>
            <person name="Ansell B.R."/>
            <person name="Breugelmans B."/>
            <person name="Hofmann A."/>
            <person name="Qu J."/>
            <person name="Dugan S."/>
            <person name="Lee S.L."/>
            <person name="Chao H."/>
            <person name="Dinh H."/>
            <person name="Han Y."/>
            <person name="Doddapaneni H.V."/>
            <person name="Worley K.C."/>
            <person name="Muzny D.M."/>
            <person name="Ioannidis P."/>
            <person name="Waterhouse R.M."/>
            <person name="Zdobnov E.M."/>
            <person name="James P.J."/>
            <person name="Bagnall N.H."/>
            <person name="Kotze A.C."/>
            <person name="Gibbs R.A."/>
            <person name="Richards S."/>
            <person name="Batterham P."/>
            <person name="Gasser R.B."/>
        </authorList>
    </citation>
    <scope>NUCLEOTIDE SEQUENCE [LARGE SCALE GENOMIC DNA]</scope>
    <source>
        <strain evidence="11 12">LS</strain>
        <tissue evidence="11">Full body</tissue>
    </source>
</reference>
<comment type="subcellular location">
    <subcellularLocation>
        <location evidence="1 10">Cell membrane</location>
        <topology evidence="1 10">Multi-pass membrane protein</topology>
    </subcellularLocation>
</comment>
<keyword evidence="6 10" id="KW-1133">Transmembrane helix</keyword>
<evidence type="ECO:0000256" key="6">
    <source>
        <dbReference type="ARBA" id="ARBA00022989"/>
    </source>
</evidence>
<evidence type="ECO:0000256" key="1">
    <source>
        <dbReference type="ARBA" id="ARBA00004651"/>
    </source>
</evidence>
<evidence type="ECO:0000256" key="10">
    <source>
        <dbReference type="RuleBase" id="RU351113"/>
    </source>
</evidence>
<comment type="caution">
    <text evidence="10">Lacks conserved residue(s) required for the propagation of feature annotation.</text>
</comment>
<dbReference type="GO" id="GO:0007165">
    <property type="term" value="P:signal transduction"/>
    <property type="evidence" value="ECO:0007669"/>
    <property type="project" value="UniProtKB-KW"/>
</dbReference>
<feature type="transmembrane region" description="Helical" evidence="10">
    <location>
        <begin position="115"/>
        <end position="135"/>
    </location>
</feature>
<dbReference type="EMBL" id="JRES01001578">
    <property type="protein sequence ID" value="KNC21848.1"/>
    <property type="molecule type" value="Genomic_DNA"/>
</dbReference>
<feature type="transmembrane region" description="Helical" evidence="10">
    <location>
        <begin position="77"/>
        <end position="95"/>
    </location>
</feature>
<evidence type="ECO:0000256" key="2">
    <source>
        <dbReference type="ARBA" id="ARBA00022475"/>
    </source>
</evidence>
<dbReference type="InterPro" id="IPR004117">
    <property type="entry name" value="7tm6_olfct_rcpt"/>
</dbReference>
<dbReference type="PANTHER" id="PTHR21137:SF35">
    <property type="entry name" value="ODORANT RECEPTOR 19A-RELATED"/>
    <property type="match status" value="1"/>
</dbReference>
<dbReference type="Proteomes" id="UP000037069">
    <property type="component" value="Unassembled WGS sequence"/>
</dbReference>
<dbReference type="OrthoDB" id="6604226at2759"/>
<keyword evidence="2" id="KW-1003">Cell membrane</keyword>
<evidence type="ECO:0000256" key="7">
    <source>
        <dbReference type="ARBA" id="ARBA00023136"/>
    </source>
</evidence>
<dbReference type="GO" id="GO:0004984">
    <property type="term" value="F:olfactory receptor activity"/>
    <property type="evidence" value="ECO:0007669"/>
    <property type="project" value="InterPro"/>
</dbReference>
<dbReference type="Pfam" id="PF02949">
    <property type="entry name" value="7tm_6"/>
    <property type="match status" value="1"/>
</dbReference>
<keyword evidence="12" id="KW-1185">Reference proteome</keyword>